<protein>
    <submittedName>
        <fullName evidence="1">Uncharacterized protein</fullName>
    </submittedName>
</protein>
<accession>A0A2H4IAX2</accession>
<reference evidence="1 2" key="1">
    <citation type="submission" date="2017-04" db="EMBL/GenBank/DDBJ databases">
        <authorList>
            <person name="Afonso C.L."/>
            <person name="Miller P.J."/>
            <person name="Scott M.A."/>
            <person name="Spackman E."/>
            <person name="Goraichik I."/>
            <person name="Dimitrov K.M."/>
            <person name="Suarez D.L."/>
            <person name="Swayne D.E."/>
        </authorList>
    </citation>
    <scope>NUCLEOTIDE SEQUENCE [LARGE SCALE GENOMIC DNA]</scope>
</reference>
<dbReference type="EMBL" id="KY984068">
    <property type="protein sequence ID" value="ARW58707.1"/>
    <property type="molecule type" value="Genomic_DNA"/>
</dbReference>
<evidence type="ECO:0000313" key="1">
    <source>
        <dbReference type="EMBL" id="ARW58707.1"/>
    </source>
</evidence>
<name>A0A2H4IAX2_9CAUD</name>
<dbReference type="Proteomes" id="UP000240568">
    <property type="component" value="Segment"/>
</dbReference>
<organism evidence="1 2">
    <name type="scientific">Erwinia phage vB_EamM_Y3</name>
    <dbReference type="NCBI Taxonomy" id="1983553"/>
    <lineage>
        <taxon>Viruses</taxon>
        <taxon>Duplodnaviria</taxon>
        <taxon>Heunggongvirae</taxon>
        <taxon>Uroviricota</taxon>
        <taxon>Caudoviricetes</taxon>
        <taxon>Sasquatchvirus</taxon>
        <taxon>Sasquatchvirus Y3</taxon>
    </lineage>
</organism>
<gene>
    <name evidence="1" type="ORF">Y3_067</name>
</gene>
<proteinExistence type="predicted"/>
<keyword evidence="2" id="KW-1185">Reference proteome</keyword>
<evidence type="ECO:0000313" key="2">
    <source>
        <dbReference type="Proteomes" id="UP000240568"/>
    </source>
</evidence>
<sequence>MELPQFKTRDVRVSDITIVSDTAKASVIVTETRYWGLSTKRLVVACSCANIKRKKVCWLSEHNIFIDEESDVHQALTNTLKDMRRMSFVVFNQLLAYRLQIHIRKHHGRNTTPVLS</sequence>